<dbReference type="EMBL" id="AUWY01000125">
    <property type="protein sequence ID" value="EQB30189.1"/>
    <property type="molecule type" value="Genomic_DNA"/>
</dbReference>
<dbReference type="PATRIC" id="fig|1346791.3.peg.4098"/>
<reference evidence="2 3" key="1">
    <citation type="journal article" date="2013" name="Genome Announc.">
        <title>Draft Genome Sequence of Sphingobium ummariense Strain RL-3, a Hexachlorocyclohexane-Degrading Bacterium.</title>
        <authorList>
            <person name="Kohli P."/>
            <person name="Dua A."/>
            <person name="Sangwan N."/>
            <person name="Oldach P."/>
            <person name="Khurana J.P."/>
            <person name="Lal R."/>
        </authorList>
    </citation>
    <scope>NUCLEOTIDE SEQUENCE [LARGE SCALE GENOMIC DNA]</scope>
    <source>
        <strain evidence="2 3">RL-3</strain>
    </source>
</reference>
<dbReference type="AlphaFoldDB" id="T0K0Z2"/>
<evidence type="ECO:0000313" key="2">
    <source>
        <dbReference type="EMBL" id="EQB30189.1"/>
    </source>
</evidence>
<dbReference type="Proteomes" id="UP000015523">
    <property type="component" value="Unassembled WGS sequence"/>
</dbReference>
<accession>T0K0Z2</accession>
<keyword evidence="1" id="KW-0812">Transmembrane</keyword>
<proteinExistence type="predicted"/>
<evidence type="ECO:0000256" key="1">
    <source>
        <dbReference type="SAM" id="Phobius"/>
    </source>
</evidence>
<keyword evidence="1" id="KW-0472">Membrane</keyword>
<dbReference type="eggNOG" id="COG3743">
    <property type="taxonomic scope" value="Bacteria"/>
</dbReference>
<keyword evidence="1" id="KW-1133">Transmembrane helix</keyword>
<name>T0K0Z2_9SPHN</name>
<dbReference type="STRING" id="1346791.M529_21185"/>
<evidence type="ECO:0000313" key="3">
    <source>
        <dbReference type="Proteomes" id="UP000015523"/>
    </source>
</evidence>
<dbReference type="OrthoDB" id="7471037at2"/>
<gene>
    <name evidence="2" type="ORF">M529_21185</name>
</gene>
<keyword evidence="3" id="KW-1185">Reference proteome</keyword>
<dbReference type="RefSeq" id="WP_021319813.1">
    <property type="nucleotide sequence ID" value="NZ_AUWY01000125.1"/>
</dbReference>
<protein>
    <submittedName>
        <fullName evidence="2">Uncharacterized protein</fullName>
    </submittedName>
</protein>
<sequence>MTFTLNEIALLVVALLIGLVLGLMLSGRGKYRRYWRDEQLAHRQAMKDRDARLAAANERIAELERSRGPIGPGTATAVAGAVHGRDDLTRIRPIGPQDEVALNEAGYHRYGQIAAMSDEQQATLEGRLGLRPGTIARDEWREQARLLERREDAEHARLYDRRKTPV</sequence>
<comment type="caution">
    <text evidence="2">The sequence shown here is derived from an EMBL/GenBank/DDBJ whole genome shotgun (WGS) entry which is preliminary data.</text>
</comment>
<organism evidence="2 3">
    <name type="scientific">Sphingobium ummariense RL-3</name>
    <dbReference type="NCBI Taxonomy" id="1346791"/>
    <lineage>
        <taxon>Bacteria</taxon>
        <taxon>Pseudomonadati</taxon>
        <taxon>Pseudomonadota</taxon>
        <taxon>Alphaproteobacteria</taxon>
        <taxon>Sphingomonadales</taxon>
        <taxon>Sphingomonadaceae</taxon>
        <taxon>Sphingobium</taxon>
    </lineage>
</organism>
<feature type="transmembrane region" description="Helical" evidence="1">
    <location>
        <begin position="6"/>
        <end position="26"/>
    </location>
</feature>